<evidence type="ECO:0000313" key="2">
    <source>
        <dbReference type="Proteomes" id="UP000018817"/>
    </source>
</evidence>
<gene>
    <name evidence="1" type="ORF">PPTG_21742</name>
</gene>
<reference evidence="2" key="1">
    <citation type="submission" date="2011-12" db="EMBL/GenBank/DDBJ databases">
        <authorList>
            <consortium name="The Broad Institute Genome Sequencing Platform"/>
            <person name="Russ C."/>
            <person name="Tyler B."/>
            <person name="Panabieres F."/>
            <person name="Shan W."/>
            <person name="Tripathy S."/>
            <person name="Grunwald N."/>
            <person name="Machado M."/>
            <person name="Young S.K."/>
            <person name="Zeng Q."/>
            <person name="Gargeya S."/>
            <person name="Fitzgerald M."/>
            <person name="Haas B."/>
            <person name="Abouelleil A."/>
            <person name="Alvarado L."/>
            <person name="Arachchi H.M."/>
            <person name="Berlin A."/>
            <person name="Chapman S.B."/>
            <person name="Gearin G."/>
            <person name="Goldberg J."/>
            <person name="Griggs A."/>
            <person name="Gujja S."/>
            <person name="Hansen M."/>
            <person name="Heiman D."/>
            <person name="Howarth C."/>
            <person name="Larimer J."/>
            <person name="Lui A."/>
            <person name="MacDonald P.J.P."/>
            <person name="McCowen C."/>
            <person name="Montmayeur A."/>
            <person name="Murphy C."/>
            <person name="Neiman D."/>
            <person name="Pearson M."/>
            <person name="Priest M."/>
            <person name="Roberts A."/>
            <person name="Saif S."/>
            <person name="Shea T."/>
            <person name="Sisk P."/>
            <person name="Stolte C."/>
            <person name="Sykes S."/>
            <person name="Wortman J."/>
            <person name="Nusbaum C."/>
            <person name="Birren B."/>
        </authorList>
    </citation>
    <scope>NUCLEOTIDE SEQUENCE [LARGE SCALE GENOMIC DNA]</scope>
    <source>
        <strain evidence="2">INRA-310</strain>
    </source>
</reference>
<reference evidence="1 2" key="2">
    <citation type="submission" date="2013-11" db="EMBL/GenBank/DDBJ databases">
        <title>The Genome Sequence of Phytophthora parasitica INRA-310.</title>
        <authorList>
            <consortium name="The Broad Institute Genomics Platform"/>
            <person name="Russ C."/>
            <person name="Tyler B."/>
            <person name="Panabieres F."/>
            <person name="Shan W."/>
            <person name="Tripathy S."/>
            <person name="Grunwald N."/>
            <person name="Machado M."/>
            <person name="Johnson C.S."/>
            <person name="Arredondo F."/>
            <person name="Hong C."/>
            <person name="Coffey M."/>
            <person name="Young S.K."/>
            <person name="Zeng Q."/>
            <person name="Gargeya S."/>
            <person name="Fitzgerald M."/>
            <person name="Abouelleil A."/>
            <person name="Alvarado L."/>
            <person name="Chapman S.B."/>
            <person name="Gainer-Dewar J."/>
            <person name="Goldberg J."/>
            <person name="Griggs A."/>
            <person name="Gujja S."/>
            <person name="Hansen M."/>
            <person name="Howarth C."/>
            <person name="Imamovic A."/>
            <person name="Ireland A."/>
            <person name="Larimer J."/>
            <person name="McCowan C."/>
            <person name="Murphy C."/>
            <person name="Pearson M."/>
            <person name="Poon T.W."/>
            <person name="Priest M."/>
            <person name="Roberts A."/>
            <person name="Saif S."/>
            <person name="Shea T."/>
            <person name="Sykes S."/>
            <person name="Wortman J."/>
            <person name="Nusbaum C."/>
            <person name="Birren B."/>
        </authorList>
    </citation>
    <scope>NUCLEOTIDE SEQUENCE [LARGE SCALE GENOMIC DNA]</scope>
    <source>
        <strain evidence="1 2">INRA-310</strain>
    </source>
</reference>
<dbReference type="Proteomes" id="UP000018817">
    <property type="component" value="Unassembled WGS sequence"/>
</dbReference>
<dbReference type="GeneID" id="20190341"/>
<organism evidence="1 2">
    <name type="scientific">Phytophthora nicotianae (strain INRA-310)</name>
    <name type="common">Phytophthora parasitica</name>
    <dbReference type="NCBI Taxonomy" id="761204"/>
    <lineage>
        <taxon>Eukaryota</taxon>
        <taxon>Sar</taxon>
        <taxon>Stramenopiles</taxon>
        <taxon>Oomycota</taxon>
        <taxon>Peronosporomycetes</taxon>
        <taxon>Peronosporales</taxon>
        <taxon>Peronosporaceae</taxon>
        <taxon>Phytophthora</taxon>
    </lineage>
</organism>
<proteinExistence type="predicted"/>
<evidence type="ECO:0000313" key="1">
    <source>
        <dbReference type="EMBL" id="ETN16557.1"/>
    </source>
</evidence>
<dbReference type="AlphaFoldDB" id="W2QTN0"/>
<dbReference type="EMBL" id="KI669568">
    <property type="protein sequence ID" value="ETN16557.1"/>
    <property type="molecule type" value="Genomic_DNA"/>
</dbReference>
<name>W2QTN0_PHYN3</name>
<dbReference type="RefSeq" id="XP_008898174.1">
    <property type="nucleotide sequence ID" value="XM_008899926.1"/>
</dbReference>
<dbReference type="VEuPathDB" id="FungiDB:PPTG_21742"/>
<protein>
    <submittedName>
        <fullName evidence="1">Uncharacterized protein</fullName>
    </submittedName>
</protein>
<sequence length="184" mass="20494">MWKHGQIEHGNRVLVDENGNCLSRLHKELFPSSTSASQHSRTTLNECCELPSATNVSGRSFPPIQFDKCTARGMAASEELHQGVHEGGHLLLGLQCCSYLDDTVCTSSDIPPPPKLSPGRRRHPIEVFESHDLVLASVRLAKWPHTSKRCLANSNQGIWRTMCRVSKEPGFCNDVFHDFFVSQA</sequence>
<accession>W2QTN0</accession>